<comment type="caution">
    <text evidence="3">The sequence shown here is derived from an EMBL/GenBank/DDBJ whole genome shotgun (WGS) entry which is preliminary data.</text>
</comment>
<evidence type="ECO:0000313" key="4">
    <source>
        <dbReference type="Proteomes" id="UP001257627"/>
    </source>
</evidence>
<feature type="chain" id="PRO_5046393269" evidence="2">
    <location>
        <begin position="32"/>
        <end position="127"/>
    </location>
</feature>
<feature type="region of interest" description="Disordered" evidence="1">
    <location>
        <begin position="46"/>
        <end position="70"/>
    </location>
</feature>
<dbReference type="EMBL" id="JARAKF010000001">
    <property type="protein sequence ID" value="MDU8992021.1"/>
    <property type="molecule type" value="Genomic_DNA"/>
</dbReference>
<gene>
    <name evidence="3" type="ORF">PU648_06495</name>
</gene>
<evidence type="ECO:0000256" key="1">
    <source>
        <dbReference type="SAM" id="MobiDB-lite"/>
    </source>
</evidence>
<evidence type="ECO:0000313" key="3">
    <source>
        <dbReference type="EMBL" id="MDU8992021.1"/>
    </source>
</evidence>
<keyword evidence="4" id="KW-1185">Reference proteome</keyword>
<accession>A0ABU3UDL7</accession>
<name>A0ABU3UDL7_9ACTN</name>
<organism evidence="3 4">
    <name type="scientific">Streptomyces mirabilis</name>
    <dbReference type="NCBI Taxonomy" id="68239"/>
    <lineage>
        <taxon>Bacteria</taxon>
        <taxon>Bacillati</taxon>
        <taxon>Actinomycetota</taxon>
        <taxon>Actinomycetes</taxon>
        <taxon>Kitasatosporales</taxon>
        <taxon>Streptomycetaceae</taxon>
        <taxon>Streptomyces</taxon>
    </lineage>
</organism>
<proteinExistence type="predicted"/>
<dbReference type="Proteomes" id="UP001257627">
    <property type="component" value="Unassembled WGS sequence"/>
</dbReference>
<evidence type="ECO:0000256" key="2">
    <source>
        <dbReference type="SAM" id="SignalP"/>
    </source>
</evidence>
<sequence length="127" mass="13588">MNSMTKRVSIALASTALAGGALLGAGGSASAATTPVPVQHTQYVSVTSATSSEQVGRHTDDGRRDDHRGQDTVRYVRAADHEGEAASWRGVSAARWYEDQVDAATSWHGVSTARWHEDQVVWSLNHS</sequence>
<reference evidence="3 4" key="1">
    <citation type="submission" date="2023-02" db="EMBL/GenBank/DDBJ databases">
        <authorList>
            <person name="Maleckis M."/>
        </authorList>
    </citation>
    <scope>NUCLEOTIDE SEQUENCE [LARGE SCALE GENOMIC DNA]</scope>
    <source>
        <strain evidence="3 4">P8-A2</strain>
    </source>
</reference>
<feature type="compositionally biased region" description="Basic and acidic residues" evidence="1">
    <location>
        <begin position="55"/>
        <end position="70"/>
    </location>
</feature>
<protein>
    <submittedName>
        <fullName evidence="3">Uncharacterized protein</fullName>
    </submittedName>
</protein>
<keyword evidence="2" id="KW-0732">Signal</keyword>
<dbReference type="RefSeq" id="WP_143610315.1">
    <property type="nucleotide sequence ID" value="NZ_CP107955.1"/>
</dbReference>
<feature type="signal peptide" evidence="2">
    <location>
        <begin position="1"/>
        <end position="31"/>
    </location>
</feature>